<evidence type="ECO:0000259" key="3">
    <source>
        <dbReference type="SMART" id="SM00062"/>
    </source>
</evidence>
<dbReference type="AlphaFoldDB" id="A0A917ZN69"/>
<dbReference type="InterPro" id="IPR001638">
    <property type="entry name" value="Solute-binding_3/MltF_N"/>
</dbReference>
<keyword evidence="5" id="KW-1185">Reference proteome</keyword>
<dbReference type="CDD" id="cd01004">
    <property type="entry name" value="PBP2_MidA_like"/>
    <property type="match status" value="1"/>
</dbReference>
<sequence>MTARSTRRCLLATGALVASGALMLTGCGDQTNKSGGGASESAGTSSAPLFNKLPKKYQDAKVIKVGSDINYAPVEFKDKDGKTAIGIDPDLAKALGKQLGVTFQFQDSIFDNLIPSMQTGRFDVAMSAMSDTKARETGKDDTGKKVGPGVDFVDYFTAGTSILVQKGNPKNIKSLNDLCGKVVALQRGTTSQDVATAQAKRCKDDGKAKLTIQTFDKDTDALVRLRQGASAADLNDFPVAAYNAKTSGGKYEVVGDQIEAGPYGIAVTKSNTQLRDALKEALDAVIANGEYKKVLEKWNVTDGAVLKAEVNGGS</sequence>
<dbReference type="SUPFAM" id="SSF53850">
    <property type="entry name" value="Periplasmic binding protein-like II"/>
    <property type="match status" value="1"/>
</dbReference>
<keyword evidence="1 2" id="KW-0732">Signal</keyword>
<evidence type="ECO:0000313" key="5">
    <source>
        <dbReference type="Proteomes" id="UP000641932"/>
    </source>
</evidence>
<dbReference type="PROSITE" id="PS51257">
    <property type="entry name" value="PROKAR_LIPOPROTEIN"/>
    <property type="match status" value="1"/>
</dbReference>
<evidence type="ECO:0000256" key="1">
    <source>
        <dbReference type="ARBA" id="ARBA00022729"/>
    </source>
</evidence>
<feature type="domain" description="Solute-binding protein family 3/N-terminal" evidence="3">
    <location>
        <begin position="62"/>
        <end position="302"/>
    </location>
</feature>
<dbReference type="Pfam" id="PF00497">
    <property type="entry name" value="SBP_bac_3"/>
    <property type="match status" value="1"/>
</dbReference>
<evidence type="ECO:0000313" key="4">
    <source>
        <dbReference type="EMBL" id="GGO85534.1"/>
    </source>
</evidence>
<gene>
    <name evidence="4" type="ORF">GCM10012280_19530</name>
</gene>
<evidence type="ECO:0000256" key="2">
    <source>
        <dbReference type="SAM" id="SignalP"/>
    </source>
</evidence>
<organism evidence="4 5">
    <name type="scientific">Wenjunlia tyrosinilytica</name>
    <dbReference type="NCBI Taxonomy" id="1544741"/>
    <lineage>
        <taxon>Bacteria</taxon>
        <taxon>Bacillati</taxon>
        <taxon>Actinomycetota</taxon>
        <taxon>Actinomycetes</taxon>
        <taxon>Kitasatosporales</taxon>
        <taxon>Streptomycetaceae</taxon>
        <taxon>Wenjunlia</taxon>
    </lineage>
</organism>
<protein>
    <recommendedName>
        <fullName evidence="3">Solute-binding protein family 3/N-terminal domain-containing protein</fullName>
    </recommendedName>
</protein>
<dbReference type="PANTHER" id="PTHR35936">
    <property type="entry name" value="MEMBRANE-BOUND LYTIC MUREIN TRANSGLYCOSYLASE F"/>
    <property type="match status" value="1"/>
</dbReference>
<dbReference type="Proteomes" id="UP000641932">
    <property type="component" value="Unassembled WGS sequence"/>
</dbReference>
<feature type="chain" id="PRO_5039643609" description="Solute-binding protein family 3/N-terminal domain-containing protein" evidence="2">
    <location>
        <begin position="24"/>
        <end position="314"/>
    </location>
</feature>
<reference evidence="4" key="1">
    <citation type="journal article" date="2014" name="Int. J. Syst. Evol. Microbiol.">
        <title>Complete genome sequence of Corynebacterium casei LMG S-19264T (=DSM 44701T), isolated from a smear-ripened cheese.</title>
        <authorList>
            <consortium name="US DOE Joint Genome Institute (JGI-PGF)"/>
            <person name="Walter F."/>
            <person name="Albersmeier A."/>
            <person name="Kalinowski J."/>
            <person name="Ruckert C."/>
        </authorList>
    </citation>
    <scope>NUCLEOTIDE SEQUENCE</scope>
    <source>
        <strain evidence="4">CGMCC 4.7201</strain>
    </source>
</reference>
<comment type="caution">
    <text evidence="4">The sequence shown here is derived from an EMBL/GenBank/DDBJ whole genome shotgun (WGS) entry which is preliminary data.</text>
</comment>
<dbReference type="RefSeq" id="WP_189131163.1">
    <property type="nucleotide sequence ID" value="NZ_BMMS01000007.1"/>
</dbReference>
<reference evidence="4" key="2">
    <citation type="submission" date="2020-09" db="EMBL/GenBank/DDBJ databases">
        <authorList>
            <person name="Sun Q."/>
            <person name="Zhou Y."/>
        </authorList>
    </citation>
    <scope>NUCLEOTIDE SEQUENCE</scope>
    <source>
        <strain evidence="4">CGMCC 4.7201</strain>
    </source>
</reference>
<accession>A0A917ZN69</accession>
<feature type="signal peptide" evidence="2">
    <location>
        <begin position="1"/>
        <end position="23"/>
    </location>
</feature>
<name>A0A917ZN69_9ACTN</name>
<dbReference type="SMART" id="SM00062">
    <property type="entry name" value="PBPb"/>
    <property type="match status" value="1"/>
</dbReference>
<dbReference type="Gene3D" id="3.40.190.10">
    <property type="entry name" value="Periplasmic binding protein-like II"/>
    <property type="match status" value="2"/>
</dbReference>
<dbReference type="PANTHER" id="PTHR35936:SF17">
    <property type="entry name" value="ARGININE-BINDING EXTRACELLULAR PROTEIN ARTP"/>
    <property type="match status" value="1"/>
</dbReference>
<dbReference type="EMBL" id="BMMS01000007">
    <property type="protein sequence ID" value="GGO85534.1"/>
    <property type="molecule type" value="Genomic_DNA"/>
</dbReference>
<proteinExistence type="predicted"/>